<name>A0ABM1SH68_LIMPO</name>
<dbReference type="InterPro" id="IPR039785">
    <property type="entry name" value="MINY3/4"/>
</dbReference>
<dbReference type="Proteomes" id="UP000694941">
    <property type="component" value="Unplaced"/>
</dbReference>
<keyword evidence="2" id="KW-0645">Protease</keyword>
<feature type="domain" description="Deubiquitinating enzyme MINDY-3/4 conserved" evidence="3">
    <location>
        <begin position="8"/>
        <end position="353"/>
    </location>
</feature>
<dbReference type="SMART" id="SM01174">
    <property type="entry name" value="DUF4205"/>
    <property type="match status" value="1"/>
</dbReference>
<evidence type="ECO:0000259" key="3">
    <source>
        <dbReference type="SMART" id="SM01174"/>
    </source>
</evidence>
<dbReference type="Pfam" id="PF13898">
    <property type="entry name" value="MINDY-3_4_CD"/>
    <property type="match status" value="1"/>
</dbReference>
<keyword evidence="2" id="KW-0788">Thiol protease</keyword>
<gene>
    <name evidence="5" type="primary">LOC106460095</name>
</gene>
<dbReference type="EC" id="3.4.19.12" evidence="2"/>
<keyword evidence="2" id="KW-0833">Ubl conjugation pathway</keyword>
<dbReference type="RefSeq" id="XP_022242973.1">
    <property type="nucleotide sequence ID" value="XM_022387265.1"/>
</dbReference>
<evidence type="ECO:0000256" key="1">
    <source>
        <dbReference type="ARBA" id="ARBA00011074"/>
    </source>
</evidence>
<keyword evidence="4" id="KW-1185">Reference proteome</keyword>
<evidence type="ECO:0000256" key="2">
    <source>
        <dbReference type="RuleBase" id="RU367088"/>
    </source>
</evidence>
<dbReference type="PANTHER" id="PTHR12473">
    <property type="entry name" value="UBIQUITIN CARBOXYL-TERMINAL HYDROLASE MINDY-4-RELATED"/>
    <property type="match status" value="1"/>
</dbReference>
<proteinExistence type="inferred from homology"/>
<evidence type="ECO:0000313" key="5">
    <source>
        <dbReference type="RefSeq" id="XP_022242973.1"/>
    </source>
</evidence>
<comment type="similarity">
    <text evidence="1 2">Belongs to the MINDY deubiquitinase family. FAM188 subfamily.</text>
</comment>
<evidence type="ECO:0000313" key="4">
    <source>
        <dbReference type="Proteomes" id="UP000694941"/>
    </source>
</evidence>
<organism evidence="4 5">
    <name type="scientific">Limulus polyphemus</name>
    <name type="common">Atlantic horseshoe crab</name>
    <dbReference type="NCBI Taxonomy" id="6850"/>
    <lineage>
        <taxon>Eukaryota</taxon>
        <taxon>Metazoa</taxon>
        <taxon>Ecdysozoa</taxon>
        <taxon>Arthropoda</taxon>
        <taxon>Chelicerata</taxon>
        <taxon>Merostomata</taxon>
        <taxon>Xiphosura</taxon>
        <taxon>Limulidae</taxon>
        <taxon>Limulus</taxon>
    </lineage>
</organism>
<reference evidence="5" key="1">
    <citation type="submission" date="2025-08" db="UniProtKB">
        <authorList>
            <consortium name="RefSeq"/>
        </authorList>
    </citation>
    <scope>IDENTIFICATION</scope>
    <source>
        <tissue evidence="5">Muscle</tissue>
    </source>
</reference>
<sequence length="358" mass="40747">METAIGLRETLFGSSTHVGSHEWLKASFHFRDPNSVFSYGLVASKNSVKPILMCVQAYILKNLLFPNVSKKNTRKASADERVLLHPSMEKQKEALRFALADIVWKAGVEKSKCTVCLRVNETYVQKDNHYTPDGVTEKLRMFEFTKYEDVINCLSKYQYLFQQESGHGVLMLLYSTLLSRGLDRIHEDLGREYSQLLTPLGECSQALITLLITGRATPFLHNGVIHFGDVDTVAKPQVGITGRSEIGFLVWRRNDDLCSQLGSRLKTPTFPIWVTCVDDQYGVLFNPNRDLTRDHRAEHRFDLHYFNSAPYHTEPTIISLDTRFNKSQEEYGIPPLENLILTKWQGATVNWNGTSPVA</sequence>
<keyword evidence="2" id="KW-0378">Hydrolase</keyword>
<dbReference type="InterPro" id="IPR025257">
    <property type="entry name" value="MINDY-3/4_CD"/>
</dbReference>
<protein>
    <recommendedName>
        <fullName evidence="2">Ubiquitin carboxyl-terminal hydrolase MINDY</fullName>
        <ecNumber evidence="2">3.4.19.12</ecNumber>
    </recommendedName>
</protein>
<dbReference type="GeneID" id="106460095"/>
<accession>A0ABM1SH68</accession>
<comment type="function">
    <text evidence="2">Hydrolase that can remove 'Lys-48'-linked conjugated ubiquitin from proteins.</text>
</comment>
<dbReference type="PANTHER" id="PTHR12473:SF8">
    <property type="entry name" value="UBIQUITIN CARBOXYL-TERMINAL HYDROLASE MINDY-4-RELATED"/>
    <property type="match status" value="1"/>
</dbReference>
<comment type="catalytic activity">
    <reaction evidence="2">
        <text>Thiol-dependent hydrolysis of ester, thioester, amide, peptide and isopeptide bonds formed by the C-terminal Gly of ubiquitin (a 76-residue protein attached to proteins as an intracellular targeting signal).</text>
        <dbReference type="EC" id="3.4.19.12"/>
    </reaction>
</comment>